<evidence type="ECO:0000256" key="2">
    <source>
        <dbReference type="ARBA" id="ARBA00007025"/>
    </source>
</evidence>
<keyword evidence="12" id="KW-0863">Zinc-finger</keyword>
<dbReference type="InterPro" id="IPR014905">
    <property type="entry name" value="HIRAN"/>
</dbReference>
<evidence type="ECO:0000256" key="13">
    <source>
        <dbReference type="SAM" id="MobiDB-lite"/>
    </source>
</evidence>
<dbReference type="InterPro" id="IPR001841">
    <property type="entry name" value="Znf_RING"/>
</dbReference>
<dbReference type="GO" id="GO:0016818">
    <property type="term" value="F:hydrolase activity, acting on acid anhydrides, in phosphorus-containing anhydrides"/>
    <property type="evidence" value="ECO:0007669"/>
    <property type="project" value="InterPro"/>
</dbReference>
<dbReference type="EMBL" id="JAEPRA010000002">
    <property type="protein sequence ID" value="KAG2188307.1"/>
    <property type="molecule type" value="Genomic_DNA"/>
</dbReference>
<keyword evidence="5" id="KW-0227">DNA damage</keyword>
<evidence type="ECO:0000256" key="1">
    <source>
        <dbReference type="ARBA" id="ARBA00004123"/>
    </source>
</evidence>
<keyword evidence="8" id="KW-0862">Zinc</keyword>
<comment type="caution">
    <text evidence="16">The sequence shown here is derived from an EMBL/GenBank/DDBJ whole genome shotgun (WGS) entry which is preliminary data.</text>
</comment>
<dbReference type="Pfam" id="PF00176">
    <property type="entry name" value="SNF2-rel_dom"/>
    <property type="match status" value="1"/>
</dbReference>
<keyword evidence="11" id="KW-0539">Nucleus</keyword>
<evidence type="ECO:0000256" key="7">
    <source>
        <dbReference type="ARBA" id="ARBA00022806"/>
    </source>
</evidence>
<comment type="subcellular location">
    <subcellularLocation>
        <location evidence="1">Nucleus</location>
    </subcellularLocation>
</comment>
<feature type="compositionally biased region" description="Low complexity" evidence="13">
    <location>
        <begin position="303"/>
        <end position="313"/>
    </location>
</feature>
<dbReference type="InterPro" id="IPR038718">
    <property type="entry name" value="SNF2-like_sf"/>
</dbReference>
<sequence length="1000" mass="112150">MTTSPEPKKRRFFLESSEVESTDSSMDIESPGASPTWEALRPLVLPETDDQTLADLYQKCNDNLEAAANLFWESQVTEPEVKANVIDIKHYSSPSNDEEATASRSGSYVGDIMIIGWSSIKGKSPIEEGDSIALDRVRPNMVPTKKARFTSKNSKENIVVRFITSKGVEFGRLPSDVSKWVSKLLDFEVCNFYGTVISCNPVLSTGDDIIVQLSCYFTPKAFACFDASNQAQLSMLGIHRSSSKTPIFDKGAETDSERLMKERKVAILSLLKALGLSSIRSSLSKTNEILGGEETVRELINQSAAQDDQQHSSGTNDEEGESAEEEVKEVSDNRLDALYEKAQMMDSNLDEMEAPEDIALNLRSYQKQALSWMMRKENMHNSSNNNTGSLHPLWEEYQFPTDPWKTTSIVHEKFYMNPFTGEMSLEFKSAESACRGGILADEMGLGKTIEMLSIVHANRPAISKESILGKRSPPRNPFHPSEKSSKLPSPTTLIVCPMSLLGQWRDEFLRGSKENTLKVEVYYGTSRDSSLVNRLQSWNGAAPDVLITTYGTVLSEWMSDSNTKDLQSGLYSVDFWRVILDEAHHIKNRLSKTSKACSALSAIRRWVVTGTPIQNKLDDLYALVHFLKHEPWSNYSFWRAFITIPFQNKDVRAYDVVQTVLEPIVLRRTKTMRDAQGNLLVTLPSKQIDIEYLDFTPEEQDIYNSLYTDSKTKFSYFCAAGKALSNYASIFQLLMRLRQVSCHPYLVVKDGIDKEVLSASGSVSLEELLEKFQNSTSLDAKSGASPGDQNTYGINVLQRLKSQQIGEEEGDSECAICFESAESAVLMPCMHMACRACVLDFLQKREDDGLPGECPICRHGPISEANLLEVIKKRRKSNISDAVEMATSDKKKETVTFNLRRSDGFKTSSKLDALLRHLRQTLGEKTSTGEPIKSVVFSQFTKFLDLIEVTVKRFIMRSTVEEKILAIQERKSVLANGLYSGKDEKRTLDDLHILFGDKPV</sequence>
<evidence type="ECO:0000256" key="5">
    <source>
        <dbReference type="ARBA" id="ARBA00022763"/>
    </source>
</evidence>
<evidence type="ECO:0000256" key="11">
    <source>
        <dbReference type="ARBA" id="ARBA00023242"/>
    </source>
</evidence>
<dbReference type="InterPro" id="IPR000330">
    <property type="entry name" value="SNF2_N"/>
</dbReference>
<evidence type="ECO:0000256" key="3">
    <source>
        <dbReference type="ARBA" id="ARBA00022723"/>
    </source>
</evidence>
<evidence type="ECO:0000256" key="12">
    <source>
        <dbReference type="PROSITE-ProRule" id="PRU00175"/>
    </source>
</evidence>
<dbReference type="Gene3D" id="3.30.40.10">
    <property type="entry name" value="Zinc/RING finger domain, C3HC4 (zinc finger)"/>
    <property type="match status" value="1"/>
</dbReference>
<dbReference type="PANTHER" id="PTHR45626">
    <property type="entry name" value="TRANSCRIPTION TERMINATION FACTOR 2-RELATED"/>
    <property type="match status" value="1"/>
</dbReference>
<feature type="compositionally biased region" description="Acidic residues" evidence="13">
    <location>
        <begin position="316"/>
        <end position="327"/>
    </location>
</feature>
<dbReference type="InterPro" id="IPR027417">
    <property type="entry name" value="P-loop_NTPase"/>
</dbReference>
<name>A0A8H7Q975_9FUNG</name>
<keyword evidence="4" id="KW-0547">Nucleotide-binding</keyword>
<feature type="domain" description="RING-type" evidence="14">
    <location>
        <begin position="814"/>
        <end position="858"/>
    </location>
</feature>
<dbReference type="Pfam" id="PF13920">
    <property type="entry name" value="zf-C3HC4_3"/>
    <property type="match status" value="1"/>
</dbReference>
<comment type="similarity">
    <text evidence="2">Belongs to the SNF2/RAD54 helicase family.</text>
</comment>
<dbReference type="InterPro" id="IPR013083">
    <property type="entry name" value="Znf_RING/FYVE/PHD"/>
</dbReference>
<dbReference type="PROSITE" id="PS50089">
    <property type="entry name" value="ZF_RING_2"/>
    <property type="match status" value="1"/>
</dbReference>
<dbReference type="PROSITE" id="PS51192">
    <property type="entry name" value="HELICASE_ATP_BIND_1"/>
    <property type="match status" value="1"/>
</dbReference>
<dbReference type="SMART" id="SM00487">
    <property type="entry name" value="DEXDc"/>
    <property type="match status" value="1"/>
</dbReference>
<dbReference type="SUPFAM" id="SSF52540">
    <property type="entry name" value="P-loop containing nucleoside triphosphate hydrolases"/>
    <property type="match status" value="2"/>
</dbReference>
<dbReference type="GO" id="GO:0008094">
    <property type="term" value="F:ATP-dependent activity, acting on DNA"/>
    <property type="evidence" value="ECO:0007669"/>
    <property type="project" value="TreeGrafter"/>
</dbReference>
<dbReference type="Gene3D" id="3.40.50.300">
    <property type="entry name" value="P-loop containing nucleotide triphosphate hydrolases"/>
    <property type="match status" value="1"/>
</dbReference>
<dbReference type="GO" id="GO:0004386">
    <property type="term" value="F:helicase activity"/>
    <property type="evidence" value="ECO:0007669"/>
    <property type="project" value="UniProtKB-KW"/>
</dbReference>
<dbReference type="AlphaFoldDB" id="A0A8H7Q975"/>
<dbReference type="InterPro" id="IPR050628">
    <property type="entry name" value="SNF2_RAD54_helicase_TF"/>
</dbReference>
<evidence type="ECO:0000256" key="4">
    <source>
        <dbReference type="ARBA" id="ARBA00022741"/>
    </source>
</evidence>
<feature type="region of interest" description="Disordered" evidence="13">
    <location>
        <begin position="465"/>
        <end position="488"/>
    </location>
</feature>
<organism evidence="16 17">
    <name type="scientific">Umbelopsis vinacea</name>
    <dbReference type="NCBI Taxonomy" id="44442"/>
    <lineage>
        <taxon>Eukaryota</taxon>
        <taxon>Fungi</taxon>
        <taxon>Fungi incertae sedis</taxon>
        <taxon>Mucoromycota</taxon>
        <taxon>Mucoromycotina</taxon>
        <taxon>Umbelopsidomycetes</taxon>
        <taxon>Umbelopsidales</taxon>
        <taxon>Umbelopsidaceae</taxon>
        <taxon>Umbelopsis</taxon>
    </lineage>
</organism>
<dbReference type="GO" id="GO:0008270">
    <property type="term" value="F:zinc ion binding"/>
    <property type="evidence" value="ECO:0007669"/>
    <property type="project" value="UniProtKB-KW"/>
</dbReference>
<dbReference type="GO" id="GO:0005634">
    <property type="term" value="C:nucleus"/>
    <property type="evidence" value="ECO:0007669"/>
    <property type="project" value="UniProtKB-SubCell"/>
</dbReference>
<protein>
    <recommendedName>
        <fullName evidence="18">DNA repair protein RAD5</fullName>
    </recommendedName>
</protein>
<gene>
    <name evidence="16" type="ORF">INT44_001060</name>
</gene>
<evidence type="ECO:0000256" key="6">
    <source>
        <dbReference type="ARBA" id="ARBA00022801"/>
    </source>
</evidence>
<evidence type="ECO:0000259" key="14">
    <source>
        <dbReference type="PROSITE" id="PS50089"/>
    </source>
</evidence>
<dbReference type="SMART" id="SM00184">
    <property type="entry name" value="RING"/>
    <property type="match status" value="1"/>
</dbReference>
<dbReference type="OrthoDB" id="448448at2759"/>
<evidence type="ECO:0000256" key="9">
    <source>
        <dbReference type="ARBA" id="ARBA00022840"/>
    </source>
</evidence>
<dbReference type="SMART" id="SM00910">
    <property type="entry name" value="HIRAN"/>
    <property type="match status" value="1"/>
</dbReference>
<evidence type="ECO:0000313" key="17">
    <source>
        <dbReference type="Proteomes" id="UP000612746"/>
    </source>
</evidence>
<evidence type="ECO:0000259" key="15">
    <source>
        <dbReference type="PROSITE" id="PS51192"/>
    </source>
</evidence>
<feature type="domain" description="Helicase ATP-binding" evidence="15">
    <location>
        <begin position="428"/>
        <end position="630"/>
    </location>
</feature>
<dbReference type="InterPro" id="IPR014001">
    <property type="entry name" value="Helicase_ATP-bd"/>
</dbReference>
<feature type="region of interest" description="Disordered" evidence="13">
    <location>
        <begin position="1"/>
        <end position="35"/>
    </location>
</feature>
<keyword evidence="3" id="KW-0479">Metal-binding</keyword>
<keyword evidence="9" id="KW-0067">ATP-binding</keyword>
<feature type="region of interest" description="Disordered" evidence="13">
    <location>
        <begin position="303"/>
        <end position="332"/>
    </location>
</feature>
<evidence type="ECO:0000256" key="8">
    <source>
        <dbReference type="ARBA" id="ARBA00022833"/>
    </source>
</evidence>
<dbReference type="GO" id="GO:0005524">
    <property type="term" value="F:ATP binding"/>
    <property type="evidence" value="ECO:0007669"/>
    <property type="project" value="UniProtKB-KW"/>
</dbReference>
<evidence type="ECO:0000313" key="16">
    <source>
        <dbReference type="EMBL" id="KAG2188307.1"/>
    </source>
</evidence>
<dbReference type="GO" id="GO:0006281">
    <property type="term" value="P:DNA repair"/>
    <property type="evidence" value="ECO:0007669"/>
    <property type="project" value="UniProtKB-KW"/>
</dbReference>
<accession>A0A8H7Q975</accession>
<dbReference type="PANTHER" id="PTHR45626:SF22">
    <property type="entry name" value="DNA REPAIR PROTEIN RAD5"/>
    <property type="match status" value="1"/>
</dbReference>
<keyword evidence="10" id="KW-0234">DNA repair</keyword>
<evidence type="ECO:0008006" key="18">
    <source>
        <dbReference type="Google" id="ProtNLM"/>
    </source>
</evidence>
<keyword evidence="17" id="KW-1185">Reference proteome</keyword>
<dbReference type="Gene3D" id="3.40.50.10810">
    <property type="entry name" value="Tandem AAA-ATPase domain"/>
    <property type="match status" value="1"/>
</dbReference>
<evidence type="ECO:0000256" key="10">
    <source>
        <dbReference type="ARBA" id="ARBA00023204"/>
    </source>
</evidence>
<proteinExistence type="inferred from homology"/>
<reference evidence="16" key="1">
    <citation type="submission" date="2020-12" db="EMBL/GenBank/DDBJ databases">
        <title>Metabolic potential, ecology and presence of endohyphal bacteria is reflected in genomic diversity of Mucoromycotina.</title>
        <authorList>
            <person name="Muszewska A."/>
            <person name="Okrasinska A."/>
            <person name="Steczkiewicz K."/>
            <person name="Drgas O."/>
            <person name="Orlowska M."/>
            <person name="Perlinska-Lenart U."/>
            <person name="Aleksandrzak-Piekarczyk T."/>
            <person name="Szatraj K."/>
            <person name="Zielenkiewicz U."/>
            <person name="Pilsyk S."/>
            <person name="Malc E."/>
            <person name="Mieczkowski P."/>
            <person name="Kruszewska J.S."/>
            <person name="Biernat P."/>
            <person name="Pawlowska J."/>
        </authorList>
    </citation>
    <scope>NUCLEOTIDE SEQUENCE</scope>
    <source>
        <strain evidence="16">WA0000051536</strain>
    </source>
</reference>
<dbReference type="GO" id="GO:0003676">
    <property type="term" value="F:nucleic acid binding"/>
    <property type="evidence" value="ECO:0007669"/>
    <property type="project" value="InterPro"/>
</dbReference>
<dbReference type="CDD" id="cd18008">
    <property type="entry name" value="DEXDc_SHPRH-like"/>
    <property type="match status" value="1"/>
</dbReference>
<dbReference type="SUPFAM" id="SSF57850">
    <property type="entry name" value="RING/U-box"/>
    <property type="match status" value="1"/>
</dbReference>
<dbReference type="Pfam" id="PF08797">
    <property type="entry name" value="HIRAN"/>
    <property type="match status" value="1"/>
</dbReference>
<dbReference type="Proteomes" id="UP000612746">
    <property type="component" value="Unassembled WGS sequence"/>
</dbReference>
<keyword evidence="6" id="KW-0378">Hydrolase</keyword>
<keyword evidence="7" id="KW-0347">Helicase</keyword>